<dbReference type="CDD" id="cd16655">
    <property type="entry name" value="RING-Ubox_WDSUB1-like"/>
    <property type="match status" value="1"/>
</dbReference>
<dbReference type="InterPro" id="IPR008984">
    <property type="entry name" value="SMAD_FHA_dom_sf"/>
</dbReference>
<dbReference type="Pfam" id="PF00498">
    <property type="entry name" value="FHA"/>
    <property type="match status" value="2"/>
</dbReference>
<feature type="domain" description="FHA" evidence="2">
    <location>
        <begin position="464"/>
        <end position="529"/>
    </location>
</feature>
<feature type="region of interest" description="Disordered" evidence="1">
    <location>
        <begin position="333"/>
        <end position="387"/>
    </location>
</feature>
<evidence type="ECO:0000256" key="1">
    <source>
        <dbReference type="SAM" id="MobiDB-lite"/>
    </source>
</evidence>
<evidence type="ECO:0000259" key="2">
    <source>
        <dbReference type="PROSITE" id="PS50006"/>
    </source>
</evidence>
<protein>
    <recommendedName>
        <fullName evidence="5">RING-type E3 ubiquitin transferase</fullName>
    </recommendedName>
</protein>
<evidence type="ECO:0008006" key="5">
    <source>
        <dbReference type="Google" id="ProtNLM"/>
    </source>
</evidence>
<dbReference type="EMBL" id="HBIC01050594">
    <property type="protein sequence ID" value="CAE0297014.1"/>
    <property type="molecule type" value="Transcribed_RNA"/>
</dbReference>
<evidence type="ECO:0000313" key="4">
    <source>
        <dbReference type="EMBL" id="CAE0297014.1"/>
    </source>
</evidence>
<dbReference type="PANTHER" id="PTHR46573">
    <property type="entry name" value="WD REPEAT, SAM AND U-BOX DOMAIN-CONTAINING PROTEIN 1"/>
    <property type="match status" value="1"/>
</dbReference>
<evidence type="ECO:0000259" key="3">
    <source>
        <dbReference type="PROSITE" id="PS51698"/>
    </source>
</evidence>
<name>A0A7S3MFD7_9STRA</name>
<dbReference type="SUPFAM" id="SSF49879">
    <property type="entry name" value="SMAD/FHA domain"/>
    <property type="match status" value="2"/>
</dbReference>
<dbReference type="PROSITE" id="PS50006">
    <property type="entry name" value="FHA_DOMAIN"/>
    <property type="match status" value="2"/>
</dbReference>
<dbReference type="SUPFAM" id="SSF57850">
    <property type="entry name" value="RING/U-box"/>
    <property type="match status" value="1"/>
</dbReference>
<dbReference type="GO" id="GO:0004842">
    <property type="term" value="F:ubiquitin-protein transferase activity"/>
    <property type="evidence" value="ECO:0007669"/>
    <property type="project" value="InterPro"/>
</dbReference>
<dbReference type="SMART" id="SM00504">
    <property type="entry name" value="Ubox"/>
    <property type="match status" value="1"/>
</dbReference>
<organism evidence="4">
    <name type="scientific">Spumella elongata</name>
    <dbReference type="NCBI Taxonomy" id="89044"/>
    <lineage>
        <taxon>Eukaryota</taxon>
        <taxon>Sar</taxon>
        <taxon>Stramenopiles</taxon>
        <taxon>Ochrophyta</taxon>
        <taxon>Chrysophyceae</taxon>
        <taxon>Chromulinales</taxon>
        <taxon>Chromulinaceae</taxon>
        <taxon>Spumella</taxon>
    </lineage>
</organism>
<reference evidence="4" key="1">
    <citation type="submission" date="2021-01" db="EMBL/GenBank/DDBJ databases">
        <authorList>
            <person name="Corre E."/>
            <person name="Pelletier E."/>
            <person name="Niang G."/>
            <person name="Scheremetjew M."/>
            <person name="Finn R."/>
            <person name="Kale V."/>
            <person name="Holt S."/>
            <person name="Cochrane G."/>
            <person name="Meng A."/>
            <person name="Brown T."/>
            <person name="Cohen L."/>
        </authorList>
    </citation>
    <scope>NUCLEOTIDE SEQUENCE</scope>
    <source>
        <strain evidence="4">CCAP 955/1</strain>
    </source>
</reference>
<dbReference type="Pfam" id="PF04564">
    <property type="entry name" value="U-box"/>
    <property type="match status" value="1"/>
</dbReference>
<dbReference type="Gene3D" id="3.30.40.10">
    <property type="entry name" value="Zinc/RING finger domain, C3HC4 (zinc finger)"/>
    <property type="match status" value="1"/>
</dbReference>
<gene>
    <name evidence="4" type="ORF">SELO1098_LOCUS25868</name>
</gene>
<dbReference type="InterPro" id="IPR052085">
    <property type="entry name" value="WD-SAM-U-box"/>
</dbReference>
<dbReference type="GO" id="GO:0016567">
    <property type="term" value="P:protein ubiquitination"/>
    <property type="evidence" value="ECO:0007669"/>
    <property type="project" value="InterPro"/>
</dbReference>
<dbReference type="PROSITE" id="PS51698">
    <property type="entry name" value="U_BOX"/>
    <property type="match status" value="1"/>
</dbReference>
<dbReference type="PANTHER" id="PTHR46573:SF1">
    <property type="entry name" value="WD REPEAT, SAM AND U-BOX DOMAIN-CONTAINING PROTEIN 1"/>
    <property type="match status" value="1"/>
</dbReference>
<feature type="domain" description="FHA" evidence="2">
    <location>
        <begin position="158"/>
        <end position="213"/>
    </location>
</feature>
<dbReference type="AlphaFoldDB" id="A0A7S3MFD7"/>
<dbReference type="InterPro" id="IPR013083">
    <property type="entry name" value="Znf_RING/FYVE/PHD"/>
</dbReference>
<dbReference type="CDD" id="cd00060">
    <property type="entry name" value="FHA"/>
    <property type="match status" value="2"/>
</dbReference>
<accession>A0A7S3MFD7</accession>
<sequence length="583" mass="63671">MNSTVSLNSMASCETDGTADAKDVVMASAKKNRLKGMKIRDEFICPITYELMRDPVVASDGHTYEKAAIEKWLKNHKISPRSGEPMDVLTIPNINIKKLIQDIINEGGHGFYMSDISNKDRMFEVRPEKILVLECLGPPESDWNSLSFQVNRFGCIGGRKHNPNDNMNNREPILFKDITVSRRHFEITNSVDIPTGGSVFHIRDLGSAGGTFIRIPHGKRKQLHPGMIILLGKHQFTISSVDDAPSAGGQSFTGPAGSSKNVSMRKSSLNSEAIMSLVENAEKIISDFAGPGAAPNDELSERLKNLTMQLSSHLADDAPLTVGHDIRLTDHSLNEEERLSSPVLGRPPLADGRSSRADHKGDKGGDDDQMGSHTDNHSHHHHTPPKLTTMRTASAHDMNALHYEPDVDFDADAKMTTPMTHAHTGGDAKGGFQRYTARRCTLTCCAPDGSPLQGHSFIVDKEGAMMGRKATNTIPLLMKIEMENGEERVMNVDTAISSEHARIEFEPATGQFFICDGTVDKPSTNGTWFRLSGPHQESSSHVLSAGVEVLIGTVRFLVSESMTISEHGLDSKGISNSFSEAAK</sequence>
<dbReference type="InterPro" id="IPR000253">
    <property type="entry name" value="FHA_dom"/>
</dbReference>
<dbReference type="Gene3D" id="2.60.200.20">
    <property type="match status" value="2"/>
</dbReference>
<feature type="compositionally biased region" description="Basic and acidic residues" evidence="1">
    <location>
        <begin position="353"/>
        <end position="366"/>
    </location>
</feature>
<dbReference type="InterPro" id="IPR003613">
    <property type="entry name" value="Ubox_domain"/>
</dbReference>
<proteinExistence type="predicted"/>
<feature type="domain" description="U-box" evidence="3">
    <location>
        <begin position="38"/>
        <end position="110"/>
    </location>
</feature>